<dbReference type="EMBL" id="CM017633">
    <property type="protein sequence ID" value="TYH46220.1"/>
    <property type="molecule type" value="Genomic_DNA"/>
</dbReference>
<dbReference type="AlphaFoldDB" id="A0A5D2IUZ0"/>
<dbReference type="Proteomes" id="UP000322667">
    <property type="component" value="Chromosome D11"/>
</dbReference>
<proteinExistence type="predicted"/>
<keyword evidence="4" id="KW-1185">Reference proteome</keyword>
<feature type="region of interest" description="Disordered" evidence="1">
    <location>
        <begin position="1"/>
        <end position="25"/>
    </location>
</feature>
<feature type="compositionally biased region" description="Polar residues" evidence="1">
    <location>
        <begin position="460"/>
        <end position="470"/>
    </location>
</feature>
<dbReference type="Pfam" id="PF25999">
    <property type="entry name" value="SYNRG_C"/>
    <property type="match status" value="1"/>
</dbReference>
<evidence type="ECO:0000256" key="1">
    <source>
        <dbReference type="SAM" id="MobiDB-lite"/>
    </source>
</evidence>
<feature type="compositionally biased region" description="Basic and acidic residues" evidence="1">
    <location>
        <begin position="411"/>
        <end position="422"/>
    </location>
</feature>
<feature type="compositionally biased region" description="Basic and acidic residues" evidence="1">
    <location>
        <begin position="395"/>
        <end position="404"/>
    </location>
</feature>
<dbReference type="PANTHER" id="PTHR35701:SF1">
    <property type="entry name" value="OS11G0148400 PROTEIN"/>
    <property type="match status" value="1"/>
</dbReference>
<accession>A0A5D2IUZ0</accession>
<sequence>MLRNKKQRFSDQPIDRAKKKGNKERAVDAFETMAGIGDDVGFGNFMFFSSSSSHSINGPQFSAKDMTTTAAAANDDDDDDWGDFINSSNNISRTESLPVNDFQFDSSPGSPPLTQSDSAPSRVESVKAQWDKLTGALPLSIFGEEEKEDGGSDAVDAGFNGVNSSFSFPKQDGNLKEKGSNLNDVLADLYKEKEKGNEANGFRSGVDVKKAIDLNSKAETWNWNGLNSGLNGSGLKVDALDLSINGPASVKKEENLGSNGYAFGKERKEVNMGLSGLDLSSNGSSWGQEGLNLDSNAGNSVLVDEEDDDGWEFKGAEPKAEAAAENLKSNPNVPMSNCNMSTSSWDPLGTNTSVLSSNINGVNANASRLDSNLVDENDKTSVDDDDDDDDDDDGWEFKAAEPETRFTTGDAKVEDQDREKPQGAEFSFGFGNGANGSSDFFGTSDGISKKPGEWDLGFSFSPSFESQSKQNDTKDGEISSSAGINIGSGEMSWAFKDATFGHESKAKEEPRVADASSSAVEGFSFDSHIQGNEETSKKNKAALPLSIFGDEEIETEDPLKHEDVSILKPTTTNAGLKDTRSNISINDLISSLYSQSETNTSLNPISNPSENGLLSSQIDVGSSLVNGDSFDDDSWEFKGAVSGTGGENQNSSFSFGDSYEKYTIKTELNDYLDLYSKLTTELCFVALSHLENMKKDKSTAAPSGEDAEVKAIEEEILGLYNELQKDGIISEEVTSENLQSRSIHLGEYAKVLLEKKFQVLESEYQLSEKLSLAEKNMASTIELLKHAASTLKVLKLGSAEDQSYYVSMWLRILTVCALELKHGSMIWKQSLQKNIHRQLLSKPQGRQYILALGEIYRVVKIVGSLSAKLCKPWILFSSENPTNFPALVRECSSVWSSSGLEEALQNLTDLTDLKYDVEALLGSIQSIHDPDAHELYKQVFSEQESICCLSGLTAGAVPGMKMVLWDGRHYFVTIVNLWANLISRDPPNLPLIHARK</sequence>
<feature type="compositionally biased region" description="Acidic residues" evidence="1">
    <location>
        <begin position="383"/>
        <end position="394"/>
    </location>
</feature>
<feature type="region of interest" description="Disordered" evidence="1">
    <location>
        <begin position="460"/>
        <end position="485"/>
    </location>
</feature>
<protein>
    <recommendedName>
        <fullName evidence="2">Synergin gamma C-terminal domain-containing protein</fullName>
    </recommendedName>
</protein>
<evidence type="ECO:0000313" key="4">
    <source>
        <dbReference type="Proteomes" id="UP000322667"/>
    </source>
</evidence>
<feature type="compositionally biased region" description="Polar residues" evidence="1">
    <location>
        <begin position="85"/>
        <end position="119"/>
    </location>
</feature>
<reference evidence="3 4" key="1">
    <citation type="submission" date="2019-07" db="EMBL/GenBank/DDBJ databases">
        <title>WGS assembly of Gossypium tomentosum.</title>
        <authorList>
            <person name="Chen Z.J."/>
            <person name="Sreedasyam A."/>
            <person name="Ando A."/>
            <person name="Song Q."/>
            <person name="De L."/>
            <person name="Hulse-Kemp A."/>
            <person name="Ding M."/>
            <person name="Ye W."/>
            <person name="Kirkbride R."/>
            <person name="Jenkins J."/>
            <person name="Plott C."/>
            <person name="Lovell J."/>
            <person name="Lin Y.-M."/>
            <person name="Vaughn R."/>
            <person name="Liu B."/>
            <person name="Li W."/>
            <person name="Simpson S."/>
            <person name="Scheffler B."/>
            <person name="Saski C."/>
            <person name="Grover C."/>
            <person name="Hu G."/>
            <person name="Conover J."/>
            <person name="Carlson J."/>
            <person name="Shu S."/>
            <person name="Boston L."/>
            <person name="Williams M."/>
            <person name="Peterson D."/>
            <person name="Mcgee K."/>
            <person name="Jones D."/>
            <person name="Wendel J."/>
            <person name="Stelly D."/>
            <person name="Grimwood J."/>
            <person name="Schmutz J."/>
        </authorList>
    </citation>
    <scope>NUCLEOTIDE SEQUENCE [LARGE SCALE GENOMIC DNA]</scope>
    <source>
        <strain evidence="3">7179.01</strain>
    </source>
</reference>
<dbReference type="PANTHER" id="PTHR35701">
    <property type="entry name" value="OS11G0148400 PROTEIN"/>
    <property type="match status" value="1"/>
</dbReference>
<feature type="region of interest" description="Disordered" evidence="1">
    <location>
        <begin position="369"/>
        <end position="427"/>
    </location>
</feature>
<organism evidence="3 4">
    <name type="scientific">Gossypium tomentosum</name>
    <name type="common">Hawaiian cotton</name>
    <name type="synonym">Gossypium sandvicense</name>
    <dbReference type="NCBI Taxonomy" id="34277"/>
    <lineage>
        <taxon>Eukaryota</taxon>
        <taxon>Viridiplantae</taxon>
        <taxon>Streptophyta</taxon>
        <taxon>Embryophyta</taxon>
        <taxon>Tracheophyta</taxon>
        <taxon>Spermatophyta</taxon>
        <taxon>Magnoliopsida</taxon>
        <taxon>eudicotyledons</taxon>
        <taxon>Gunneridae</taxon>
        <taxon>Pentapetalae</taxon>
        <taxon>rosids</taxon>
        <taxon>malvids</taxon>
        <taxon>Malvales</taxon>
        <taxon>Malvaceae</taxon>
        <taxon>Malvoideae</taxon>
        <taxon>Gossypium</taxon>
    </lineage>
</organism>
<name>A0A5D2IUZ0_GOSTO</name>
<feature type="region of interest" description="Disordered" evidence="1">
    <location>
        <begin position="66"/>
        <end position="127"/>
    </location>
</feature>
<evidence type="ECO:0000313" key="3">
    <source>
        <dbReference type="EMBL" id="TYH46220.1"/>
    </source>
</evidence>
<gene>
    <name evidence="3" type="ORF">ES332_D11G320100v1</name>
</gene>
<evidence type="ECO:0000259" key="2">
    <source>
        <dbReference type="Pfam" id="PF25999"/>
    </source>
</evidence>
<feature type="domain" description="Synergin gamma C-terminal" evidence="2">
    <location>
        <begin position="799"/>
        <end position="989"/>
    </location>
</feature>
<dbReference type="InterPro" id="IPR059024">
    <property type="entry name" value="SYNRG_C"/>
</dbReference>